<proteinExistence type="inferred from homology"/>
<name>A0ABY1LZF1_9BACL</name>
<comment type="similarity">
    <text evidence="1">Belongs to the transglycosylase Slt family.</text>
</comment>
<evidence type="ECO:0000256" key="1">
    <source>
        <dbReference type="ARBA" id="ARBA00007734"/>
    </source>
</evidence>
<evidence type="ECO:0000259" key="2">
    <source>
        <dbReference type="Pfam" id="PF01464"/>
    </source>
</evidence>
<dbReference type="Proteomes" id="UP000192939">
    <property type="component" value="Unassembled WGS sequence"/>
</dbReference>
<dbReference type="EMBL" id="FXAE01000031">
    <property type="protein sequence ID" value="SMF40386.1"/>
    <property type="molecule type" value="Genomic_DNA"/>
</dbReference>
<reference evidence="3 4" key="1">
    <citation type="submission" date="2017-04" db="EMBL/GenBank/DDBJ databases">
        <authorList>
            <person name="Varghese N."/>
            <person name="Submissions S."/>
        </authorList>
    </citation>
    <scope>NUCLEOTIDE SEQUENCE [LARGE SCALE GENOMIC DNA]</scope>
    <source>
        <strain evidence="3 4">J12</strain>
    </source>
</reference>
<dbReference type="CDD" id="cd00254">
    <property type="entry name" value="LT-like"/>
    <property type="match status" value="1"/>
</dbReference>
<dbReference type="InterPro" id="IPR008258">
    <property type="entry name" value="Transglycosylase_SLT_dom_1"/>
</dbReference>
<dbReference type="SUPFAM" id="SSF53955">
    <property type="entry name" value="Lysozyme-like"/>
    <property type="match status" value="1"/>
</dbReference>
<dbReference type="PROSITE" id="PS00922">
    <property type="entry name" value="TRANSGLYCOSYLASE"/>
    <property type="match status" value="1"/>
</dbReference>
<keyword evidence="4" id="KW-1185">Reference proteome</keyword>
<gene>
    <name evidence="3" type="ORF">SAMN02744124_02855</name>
</gene>
<dbReference type="RefSeq" id="WP_085169638.1">
    <property type="nucleotide sequence ID" value="NZ_FXAE01000031.1"/>
</dbReference>
<dbReference type="PANTHER" id="PTHR37423:SF2">
    <property type="entry name" value="MEMBRANE-BOUND LYTIC MUREIN TRANSGLYCOSYLASE C"/>
    <property type="match status" value="1"/>
</dbReference>
<dbReference type="InterPro" id="IPR023346">
    <property type="entry name" value="Lysozyme-like_dom_sf"/>
</dbReference>
<evidence type="ECO:0000313" key="3">
    <source>
        <dbReference type="EMBL" id="SMF40386.1"/>
    </source>
</evidence>
<accession>A0ABY1LZF1</accession>
<organism evidence="3 4">
    <name type="scientific">Paenibacillus barengoltzii J12</name>
    <dbReference type="NCBI Taxonomy" id="935846"/>
    <lineage>
        <taxon>Bacteria</taxon>
        <taxon>Bacillati</taxon>
        <taxon>Bacillota</taxon>
        <taxon>Bacilli</taxon>
        <taxon>Bacillales</taxon>
        <taxon>Paenibacillaceae</taxon>
        <taxon>Paenibacillus</taxon>
    </lineage>
</organism>
<dbReference type="Gene3D" id="1.10.530.10">
    <property type="match status" value="1"/>
</dbReference>
<dbReference type="PANTHER" id="PTHR37423">
    <property type="entry name" value="SOLUBLE LYTIC MUREIN TRANSGLYCOSYLASE-RELATED"/>
    <property type="match status" value="1"/>
</dbReference>
<protein>
    <submittedName>
        <fullName evidence="3">Soluble lytic murein transglycosylase and related regulatory proteins (Some contain LysM/invasin domains)</fullName>
    </submittedName>
</protein>
<feature type="domain" description="Transglycosylase SLT" evidence="2">
    <location>
        <begin position="125"/>
        <end position="224"/>
    </location>
</feature>
<sequence>MQIDPRTVEQLIQLQSLNPLNLQQSSSERATGDMDGSLFDILLQEMMLAEQGERSLPETGSSVDTQALLASLQGYLYSAGIDGGDSLDAASFAELLPNYLTSAAAATVGDVPGQPAEVIADLQSLIAEASSRYGVPESLIKAVIATESSFNPQAVSSAGAKGLMQLMDATAKGLGVSDPFDPAQNIDGGTKYLSYQIHRYGGDIKTALAAYNAGPGRLQRLGISNDEQLMEKFHLLPQETQGYIAKIMRAQAKYEA</sequence>
<dbReference type="Pfam" id="PF01464">
    <property type="entry name" value="SLT"/>
    <property type="match status" value="1"/>
</dbReference>
<evidence type="ECO:0000313" key="4">
    <source>
        <dbReference type="Proteomes" id="UP000192939"/>
    </source>
</evidence>
<comment type="caution">
    <text evidence="3">The sequence shown here is derived from an EMBL/GenBank/DDBJ whole genome shotgun (WGS) entry which is preliminary data.</text>
</comment>
<dbReference type="InterPro" id="IPR000189">
    <property type="entry name" value="Transglyc_AS"/>
</dbReference>